<evidence type="ECO:0000313" key="2">
    <source>
        <dbReference type="Proteomes" id="UP000614811"/>
    </source>
</evidence>
<sequence length="50" mass="5829">MYEKSQLKFMNGTGALGYSQFLSCVFDARDFNIQLIRCPFYKVSIRVSRV</sequence>
<reference evidence="1" key="1">
    <citation type="journal article" date="2014" name="Int. J. Syst. Evol. Microbiol.">
        <title>Complete genome sequence of Corynebacterium casei LMG S-19264T (=DSM 44701T), isolated from a smear-ripened cheese.</title>
        <authorList>
            <consortium name="US DOE Joint Genome Institute (JGI-PGF)"/>
            <person name="Walter F."/>
            <person name="Albersmeier A."/>
            <person name="Kalinowski J."/>
            <person name="Ruckert C."/>
        </authorList>
    </citation>
    <scope>NUCLEOTIDE SEQUENCE</scope>
    <source>
        <strain evidence="1">KCTC 12711</strain>
    </source>
</reference>
<name>A0A918RHP6_9GAMM</name>
<gene>
    <name evidence="1" type="ORF">GCM10008090_04830</name>
</gene>
<reference evidence="1" key="2">
    <citation type="submission" date="2020-09" db="EMBL/GenBank/DDBJ databases">
        <authorList>
            <person name="Sun Q."/>
            <person name="Kim S."/>
        </authorList>
    </citation>
    <scope>NUCLEOTIDE SEQUENCE</scope>
    <source>
        <strain evidence="1">KCTC 12711</strain>
    </source>
</reference>
<comment type="caution">
    <text evidence="1">The sequence shown here is derived from an EMBL/GenBank/DDBJ whole genome shotgun (WGS) entry which is preliminary data.</text>
</comment>
<dbReference type="EMBL" id="BMXA01000001">
    <property type="protein sequence ID" value="GGZ99284.1"/>
    <property type="molecule type" value="Genomic_DNA"/>
</dbReference>
<proteinExistence type="predicted"/>
<protein>
    <submittedName>
        <fullName evidence="1">Uncharacterized protein</fullName>
    </submittedName>
</protein>
<accession>A0A918RHP6</accession>
<keyword evidence="2" id="KW-1185">Reference proteome</keyword>
<dbReference type="Proteomes" id="UP000614811">
    <property type="component" value="Unassembled WGS sequence"/>
</dbReference>
<dbReference type="AlphaFoldDB" id="A0A918RHP6"/>
<organism evidence="1 2">
    <name type="scientific">Arenicella chitinivorans</name>
    <dbReference type="NCBI Taxonomy" id="1329800"/>
    <lineage>
        <taxon>Bacteria</taxon>
        <taxon>Pseudomonadati</taxon>
        <taxon>Pseudomonadota</taxon>
        <taxon>Gammaproteobacteria</taxon>
        <taxon>Arenicellales</taxon>
        <taxon>Arenicellaceae</taxon>
        <taxon>Arenicella</taxon>
    </lineage>
</organism>
<evidence type="ECO:0000313" key="1">
    <source>
        <dbReference type="EMBL" id="GGZ99284.1"/>
    </source>
</evidence>